<keyword evidence="13" id="KW-1185">Reference proteome</keyword>
<dbReference type="AlphaFoldDB" id="A0A0R1PZC0"/>
<feature type="domain" description="MucBP" evidence="9">
    <location>
        <begin position="797"/>
        <end position="862"/>
    </location>
</feature>
<dbReference type="Gene3D" id="2.115.10.20">
    <property type="entry name" value="Glycosyl hydrolase domain, family 43"/>
    <property type="match status" value="1"/>
</dbReference>
<keyword evidence="2" id="KW-0732">Signal</keyword>
<gene>
    <name evidence="12" type="ORF">FD20_GL002388</name>
</gene>
<dbReference type="InterPro" id="IPR013148">
    <property type="entry name" value="Glyco_hydro_32_N"/>
</dbReference>
<proteinExistence type="inferred from homology"/>
<evidence type="ECO:0000256" key="4">
    <source>
        <dbReference type="ARBA" id="ARBA00022801"/>
    </source>
</evidence>
<dbReference type="GO" id="GO:0005737">
    <property type="term" value="C:cytoplasm"/>
    <property type="evidence" value="ECO:0007669"/>
    <property type="project" value="TreeGrafter"/>
</dbReference>
<sequence length="1072" mass="118822">MQDRYMGEVKEHYKMYKKGKIWTFSLVLLGTTFLFTSQTDSIHAAAQTDLSSSLSIEQKERQSVTPAVKTSSSTSSSIEQEKQTASSSSSLSAKTETRAENAIFIEAETKNGTSTTTSAADVSSESADSSSSRSKTEEPVSEKNISSAVSSSAVSSSSAKEDIEDTTSSVEQDSTVSSSSIQAEQSSTEVLKEDKKDVENLDTKTNAVSTAVVKNEQQTSSVISENKTYDEEYRNQFHFSPAQNWMNDPNGLFYDEKTGLYHLYYQYNPEGNEWGNMSWGHATSKDMVNWTQEQLAIPMLDNQGWEDFTYTNTTGNLAKYGEVRYVGVPTTNWGDSNGKKAIFSGSIYVDKDNISGLGNGAILAFYTADYQIATRINDGEDNGWGTWIGLSEIQEQHLAYSLDGGTTFIQYSSDGNSAEPKPLIPVTASEGGDAANFRDPNVVYDEQNKQFLMTVVSNQQALIYKSQDLLHWEYASSIQRQKNVGAGVWECPTLIPMTVSGTNITKWIFAVSVQQGAHATGSGMEYYVGNINANGEWLPESKKTMNSPMTFDYGEDFYAGIPFANMKDKRNVLIAWQSNWSYTGDAKTSPWYGNMTLPRELQLVKSSEGTDGYLLKNTVVSEIKNNEQENVISQSKANLTIENNEQKIEYEGNQYKITAKFSWNAENQPESVGFKLRVSDDGKYYILVGYDLKTQKFFVRRLNTGEPNMGDPRDQMNAFVNTDNGTITLTVYVDETSIEAFANEGEKTITQNFFLRPEYIGAQATNQLYLYAQNGTAQITDLTLNPLASIWSNEAKIIYNYVDEHGKKIAPSKEFTGKIGDTYSLLEASKIKGYFLSSTDAKNINEVNLYTAQDQEVNYIYQKIQTDILIKDTTLTASPNTKWTAADNFISGTDITGKALLLKDVKVVGRVDPTKAGTYYVNYSYTDSQGNTISKKARVRVLGSANTDKCSEGDHDKQVSGQSVEDKNTAVWLHNSKDDDWSRSGEVSGTIVNEEQRNKNGRLKNQIIKSMADKHKAGKNNQSIIEKENKGQLQLPQTGAVKSSVMSVWGSIIVLLSSIGILSSFKGKKSRK</sequence>
<feature type="domain" description="Glycosyl hydrolase family 32 N-terminal" evidence="8">
    <location>
        <begin position="238"/>
        <end position="298"/>
    </location>
</feature>
<dbReference type="Gene3D" id="3.10.20.320">
    <property type="entry name" value="Putative peptidoglycan bound protein (lpxtg motif)"/>
    <property type="match status" value="1"/>
</dbReference>
<feature type="compositionally biased region" description="Low complexity" evidence="6">
    <location>
        <begin position="113"/>
        <end position="133"/>
    </location>
</feature>
<feature type="region of interest" description="Disordered" evidence="6">
    <location>
        <begin position="51"/>
        <end position="203"/>
    </location>
</feature>
<evidence type="ECO:0000256" key="3">
    <source>
        <dbReference type="ARBA" id="ARBA00022737"/>
    </source>
</evidence>
<dbReference type="NCBIfam" id="TIGR03715">
    <property type="entry name" value="KxYKxGKxW"/>
    <property type="match status" value="1"/>
</dbReference>
<accession>A0A0R1PZC0</accession>
<dbReference type="NCBIfam" id="TIGR01167">
    <property type="entry name" value="LPXTG_anchor"/>
    <property type="match status" value="1"/>
</dbReference>
<dbReference type="PROSITE" id="PS00609">
    <property type="entry name" value="GLYCOSYL_HYDROL_F32"/>
    <property type="match status" value="1"/>
</dbReference>
<feature type="compositionally biased region" description="Basic and acidic residues" evidence="6">
    <location>
        <begin position="190"/>
        <end position="202"/>
    </location>
</feature>
<dbReference type="InterPro" id="IPR009459">
    <property type="entry name" value="MucBP_dom"/>
</dbReference>
<feature type="compositionally biased region" description="Low complexity" evidence="6">
    <location>
        <begin position="166"/>
        <end position="189"/>
    </location>
</feature>
<evidence type="ECO:0000259" key="10">
    <source>
        <dbReference type="Pfam" id="PF07523"/>
    </source>
</evidence>
<protein>
    <submittedName>
        <fullName evidence="12">Fructan hydrolase</fullName>
    </submittedName>
</protein>
<feature type="domain" description="Glycosyl hydrolase family 32 C-terminal" evidence="11">
    <location>
        <begin position="635"/>
        <end position="784"/>
    </location>
</feature>
<dbReference type="OrthoDB" id="9759709at2"/>
<evidence type="ECO:0000313" key="13">
    <source>
        <dbReference type="Proteomes" id="UP000051155"/>
    </source>
</evidence>
<evidence type="ECO:0000259" key="11">
    <source>
        <dbReference type="Pfam" id="PF08244"/>
    </source>
</evidence>
<feature type="transmembrane region" description="Helical" evidence="7">
    <location>
        <begin position="1046"/>
        <end position="1065"/>
    </location>
</feature>
<evidence type="ECO:0000313" key="12">
    <source>
        <dbReference type="EMBL" id="KRL37853.1"/>
    </source>
</evidence>
<organism evidence="12 13">
    <name type="scientific">Liquorilactobacillus uvarum DSM 19971</name>
    <dbReference type="NCBI Taxonomy" id="1423812"/>
    <lineage>
        <taxon>Bacteria</taxon>
        <taxon>Bacillati</taxon>
        <taxon>Bacillota</taxon>
        <taxon>Bacilli</taxon>
        <taxon>Lactobacillales</taxon>
        <taxon>Lactobacillaceae</taxon>
        <taxon>Liquorilactobacillus</taxon>
    </lineage>
</organism>
<dbReference type="PANTHER" id="PTHR42800:SF1">
    <property type="entry name" value="EXOINULINASE INUD (AFU_ORTHOLOGUE AFUA_5G00480)"/>
    <property type="match status" value="1"/>
</dbReference>
<dbReference type="Gene3D" id="2.60.120.560">
    <property type="entry name" value="Exo-inulinase, domain 1"/>
    <property type="match status" value="1"/>
</dbReference>
<dbReference type="SUPFAM" id="SSF75005">
    <property type="entry name" value="Arabinanase/levansucrase/invertase"/>
    <property type="match status" value="1"/>
</dbReference>
<keyword evidence="3" id="KW-0677">Repeat</keyword>
<name>A0A0R1PZC0_9LACO</name>
<dbReference type="InterPro" id="IPR018053">
    <property type="entry name" value="Glyco_hydro_32_AS"/>
</dbReference>
<dbReference type="PATRIC" id="fig|1423812.3.peg.2541"/>
<dbReference type="Gene3D" id="2.60.40.10">
    <property type="entry name" value="Immunoglobulins"/>
    <property type="match status" value="1"/>
</dbReference>
<dbReference type="InterPro" id="IPR001362">
    <property type="entry name" value="Glyco_hydro_32"/>
</dbReference>
<dbReference type="Proteomes" id="UP000051155">
    <property type="component" value="Unassembled WGS sequence"/>
</dbReference>
<keyword evidence="7" id="KW-0812">Transmembrane</keyword>
<dbReference type="PANTHER" id="PTHR42800">
    <property type="entry name" value="EXOINULINASE INUD (AFU_ORTHOLOGUE AFUA_5G00480)"/>
    <property type="match status" value="1"/>
</dbReference>
<dbReference type="GO" id="GO:0004575">
    <property type="term" value="F:sucrose alpha-glucosidase activity"/>
    <property type="evidence" value="ECO:0007669"/>
    <property type="project" value="TreeGrafter"/>
</dbReference>
<evidence type="ECO:0000256" key="6">
    <source>
        <dbReference type="SAM" id="MobiDB-lite"/>
    </source>
</evidence>
<comment type="caution">
    <text evidence="12">The sequence shown here is derived from an EMBL/GenBank/DDBJ whole genome shotgun (WGS) entry which is preliminary data.</text>
</comment>
<evidence type="ECO:0000256" key="2">
    <source>
        <dbReference type="ARBA" id="ARBA00022729"/>
    </source>
</evidence>
<dbReference type="InterPro" id="IPR013189">
    <property type="entry name" value="Glyco_hydro_32_C"/>
</dbReference>
<evidence type="ECO:0000256" key="5">
    <source>
        <dbReference type="ARBA" id="ARBA00023295"/>
    </source>
</evidence>
<dbReference type="Pfam" id="PF07523">
    <property type="entry name" value="Big_3"/>
    <property type="match status" value="1"/>
</dbReference>
<dbReference type="GO" id="GO:0005987">
    <property type="term" value="P:sucrose catabolic process"/>
    <property type="evidence" value="ECO:0007669"/>
    <property type="project" value="TreeGrafter"/>
</dbReference>
<dbReference type="Pfam" id="PF08244">
    <property type="entry name" value="Glyco_hydro_32C"/>
    <property type="match status" value="1"/>
</dbReference>
<feature type="domain" description="Ig-like" evidence="10">
    <location>
        <begin position="882"/>
        <end position="933"/>
    </location>
</feature>
<comment type="similarity">
    <text evidence="1">Belongs to the glycosyl hydrolase 32 family.</text>
</comment>
<keyword evidence="7" id="KW-1133">Transmembrane helix</keyword>
<evidence type="ECO:0000259" key="9">
    <source>
        <dbReference type="Pfam" id="PF06458"/>
    </source>
</evidence>
<dbReference type="RefSeq" id="WP_083489048.1">
    <property type="nucleotide sequence ID" value="NZ_AZEG01000008.1"/>
</dbReference>
<dbReference type="SMART" id="SM00640">
    <property type="entry name" value="Glyco_32"/>
    <property type="match status" value="1"/>
</dbReference>
<keyword evidence="7" id="KW-0472">Membrane</keyword>
<dbReference type="InterPro" id="IPR022038">
    <property type="entry name" value="Ig-like_bact"/>
</dbReference>
<feature type="domain" description="Glycosyl hydrolase family 32 N-terminal" evidence="8">
    <location>
        <begin position="329"/>
        <end position="605"/>
    </location>
</feature>
<dbReference type="EMBL" id="AZEG01000008">
    <property type="protein sequence ID" value="KRL37853.1"/>
    <property type="molecule type" value="Genomic_DNA"/>
</dbReference>
<dbReference type="SUPFAM" id="SSF49899">
    <property type="entry name" value="Concanavalin A-like lectins/glucanases"/>
    <property type="match status" value="1"/>
</dbReference>
<dbReference type="CDD" id="cd18622">
    <property type="entry name" value="GH32_Inu-like"/>
    <property type="match status" value="1"/>
</dbReference>
<dbReference type="InterPro" id="IPR023296">
    <property type="entry name" value="Glyco_hydro_beta-prop_sf"/>
</dbReference>
<evidence type="ECO:0000256" key="1">
    <source>
        <dbReference type="ARBA" id="ARBA00009902"/>
    </source>
</evidence>
<dbReference type="Pfam" id="PF19258">
    <property type="entry name" value="KxYKxGKxW_sig"/>
    <property type="match status" value="1"/>
</dbReference>
<evidence type="ECO:0000256" key="7">
    <source>
        <dbReference type="SAM" id="Phobius"/>
    </source>
</evidence>
<dbReference type="InterPro" id="IPR022263">
    <property type="entry name" value="KxYKxGKxW"/>
</dbReference>
<keyword evidence="4 12" id="KW-0378">Hydrolase</keyword>
<reference evidence="12 13" key="1">
    <citation type="journal article" date="2015" name="Genome Announc.">
        <title>Expanding the biotechnology potential of lactobacilli through comparative genomics of 213 strains and associated genera.</title>
        <authorList>
            <person name="Sun Z."/>
            <person name="Harris H.M."/>
            <person name="McCann A."/>
            <person name="Guo C."/>
            <person name="Argimon S."/>
            <person name="Zhang W."/>
            <person name="Yang X."/>
            <person name="Jeffery I.B."/>
            <person name="Cooney J.C."/>
            <person name="Kagawa T.F."/>
            <person name="Liu W."/>
            <person name="Song Y."/>
            <person name="Salvetti E."/>
            <person name="Wrobel A."/>
            <person name="Rasinkangas P."/>
            <person name="Parkhill J."/>
            <person name="Rea M.C."/>
            <person name="O'Sullivan O."/>
            <person name="Ritari J."/>
            <person name="Douillard F.P."/>
            <person name="Paul Ross R."/>
            <person name="Yang R."/>
            <person name="Briner A.E."/>
            <person name="Felis G.E."/>
            <person name="de Vos W.M."/>
            <person name="Barrangou R."/>
            <person name="Klaenhammer T.R."/>
            <person name="Caufield P.W."/>
            <person name="Cui Y."/>
            <person name="Zhang H."/>
            <person name="O'Toole P.W."/>
        </authorList>
    </citation>
    <scope>NUCLEOTIDE SEQUENCE [LARGE SCALE GENOMIC DNA]</scope>
    <source>
        <strain evidence="12 13">DSM 19971</strain>
    </source>
</reference>
<dbReference type="InterPro" id="IPR013783">
    <property type="entry name" value="Ig-like_fold"/>
</dbReference>
<dbReference type="Pfam" id="PF06458">
    <property type="entry name" value="MucBP"/>
    <property type="match status" value="1"/>
</dbReference>
<keyword evidence="5" id="KW-0326">Glycosidase</keyword>
<feature type="compositionally biased region" description="Low complexity" evidence="6">
    <location>
        <begin position="146"/>
        <end position="158"/>
    </location>
</feature>
<dbReference type="Pfam" id="PF00251">
    <property type="entry name" value="Glyco_hydro_32N"/>
    <property type="match status" value="2"/>
</dbReference>
<evidence type="ECO:0000259" key="8">
    <source>
        <dbReference type="Pfam" id="PF00251"/>
    </source>
</evidence>
<dbReference type="InterPro" id="IPR013320">
    <property type="entry name" value="ConA-like_dom_sf"/>
</dbReference>
<dbReference type="STRING" id="1423812.FD20_GL002388"/>